<dbReference type="InterPro" id="IPR000477">
    <property type="entry name" value="RT_dom"/>
</dbReference>
<dbReference type="AlphaFoldDB" id="A0A371G7G7"/>
<gene>
    <name evidence="2" type="ORF">CR513_32161</name>
</gene>
<reference evidence="2" key="1">
    <citation type="submission" date="2018-05" db="EMBL/GenBank/DDBJ databases">
        <title>Draft genome of Mucuna pruriens seed.</title>
        <authorList>
            <person name="Nnadi N.E."/>
            <person name="Vos R."/>
            <person name="Hasami M.H."/>
            <person name="Devisetty U.K."/>
            <person name="Aguiy J.C."/>
        </authorList>
    </citation>
    <scope>NUCLEOTIDE SEQUENCE [LARGE SCALE GENOMIC DNA]</scope>
    <source>
        <strain evidence="2">JCA_2017</strain>
    </source>
</reference>
<dbReference type="Gene3D" id="3.10.10.10">
    <property type="entry name" value="HIV Type 1 Reverse Transcriptase, subunit A, domain 1"/>
    <property type="match status" value="1"/>
</dbReference>
<organism evidence="2 3">
    <name type="scientific">Mucuna pruriens</name>
    <name type="common">Velvet bean</name>
    <name type="synonym">Dolichos pruriens</name>
    <dbReference type="NCBI Taxonomy" id="157652"/>
    <lineage>
        <taxon>Eukaryota</taxon>
        <taxon>Viridiplantae</taxon>
        <taxon>Streptophyta</taxon>
        <taxon>Embryophyta</taxon>
        <taxon>Tracheophyta</taxon>
        <taxon>Spermatophyta</taxon>
        <taxon>Magnoliopsida</taxon>
        <taxon>eudicotyledons</taxon>
        <taxon>Gunneridae</taxon>
        <taxon>Pentapetalae</taxon>
        <taxon>rosids</taxon>
        <taxon>fabids</taxon>
        <taxon>Fabales</taxon>
        <taxon>Fabaceae</taxon>
        <taxon>Papilionoideae</taxon>
        <taxon>50 kb inversion clade</taxon>
        <taxon>NPAAA clade</taxon>
        <taxon>indigoferoid/millettioid clade</taxon>
        <taxon>Phaseoleae</taxon>
        <taxon>Mucuna</taxon>
    </lineage>
</organism>
<dbReference type="Proteomes" id="UP000257109">
    <property type="component" value="Unassembled WGS sequence"/>
</dbReference>
<feature type="domain" description="Reverse transcriptase" evidence="1">
    <location>
        <begin position="11"/>
        <end position="116"/>
    </location>
</feature>
<dbReference type="InterPro" id="IPR043128">
    <property type="entry name" value="Rev_trsase/Diguanyl_cyclase"/>
</dbReference>
<dbReference type="Gene3D" id="3.30.70.270">
    <property type="match status" value="1"/>
</dbReference>
<dbReference type="PANTHER" id="PTHR24559">
    <property type="entry name" value="TRANSPOSON TY3-I GAG-POL POLYPROTEIN"/>
    <property type="match status" value="1"/>
</dbReference>
<evidence type="ECO:0000259" key="1">
    <source>
        <dbReference type="Pfam" id="PF00078"/>
    </source>
</evidence>
<evidence type="ECO:0000313" key="3">
    <source>
        <dbReference type="Proteomes" id="UP000257109"/>
    </source>
</evidence>
<sequence>MSPCVVLVIFVPKKDDTWRMFMVYRPINTIMTRYRHPIPRLDDLLDELHDACLFSKINLRSDYHQIRMKERDEWKTAFKSKLGLYEWLVMSFGLTNAPSTFMRLMNHVLKSIIGRCVVIFLGQGVGFQGVKVEEKVKAIQSWPTPKSVRDMRICKDRLTNIPILARPNFDRSFGLECDASNMGVGVKYYLLPKEFVNYNDHESLKNLRGQNKLNKSHANTSKSCTLQIKILERIMSFVTIRPIEVSIGMMTSSLKKKKRLCAPKSSIRELLVKKAMKVA</sequence>
<dbReference type="InterPro" id="IPR053134">
    <property type="entry name" value="RNA-dir_DNA_polymerase"/>
</dbReference>
<evidence type="ECO:0000313" key="2">
    <source>
        <dbReference type="EMBL" id="RDX86499.1"/>
    </source>
</evidence>
<dbReference type="SUPFAM" id="SSF56672">
    <property type="entry name" value="DNA/RNA polymerases"/>
    <property type="match status" value="1"/>
</dbReference>
<keyword evidence="3" id="KW-1185">Reference proteome</keyword>
<dbReference type="Pfam" id="PF00078">
    <property type="entry name" value="RVT_1"/>
    <property type="match status" value="1"/>
</dbReference>
<protein>
    <recommendedName>
        <fullName evidence="1">Reverse transcriptase domain-containing protein</fullName>
    </recommendedName>
</protein>
<comment type="caution">
    <text evidence="2">The sequence shown here is derived from an EMBL/GenBank/DDBJ whole genome shotgun (WGS) entry which is preliminary data.</text>
</comment>
<name>A0A371G7G7_MUCPR</name>
<accession>A0A371G7G7</accession>
<dbReference type="PANTHER" id="PTHR24559:SF450">
    <property type="entry name" value="RNA-DIRECTED DNA POLYMERASE HOMOLOG"/>
    <property type="match status" value="1"/>
</dbReference>
<feature type="non-terminal residue" evidence="2">
    <location>
        <position position="1"/>
    </location>
</feature>
<dbReference type="OrthoDB" id="415724at2759"/>
<dbReference type="CDD" id="cd01647">
    <property type="entry name" value="RT_LTR"/>
    <property type="match status" value="1"/>
</dbReference>
<proteinExistence type="predicted"/>
<dbReference type="InterPro" id="IPR043502">
    <property type="entry name" value="DNA/RNA_pol_sf"/>
</dbReference>
<dbReference type="EMBL" id="QJKJ01006507">
    <property type="protein sequence ID" value="RDX86499.1"/>
    <property type="molecule type" value="Genomic_DNA"/>
</dbReference>